<dbReference type="Gene3D" id="3.40.50.300">
    <property type="entry name" value="P-loop containing nucleotide triphosphate hydrolases"/>
    <property type="match status" value="1"/>
</dbReference>
<evidence type="ECO:0000313" key="1">
    <source>
        <dbReference type="EMBL" id="MFD2556514.1"/>
    </source>
</evidence>
<dbReference type="EMBL" id="JBHULD010000018">
    <property type="protein sequence ID" value="MFD2556514.1"/>
    <property type="molecule type" value="Genomic_DNA"/>
</dbReference>
<dbReference type="Proteomes" id="UP001597440">
    <property type="component" value="Unassembled WGS sequence"/>
</dbReference>
<dbReference type="InterPro" id="IPR027417">
    <property type="entry name" value="P-loop_NTPase"/>
</dbReference>
<dbReference type="RefSeq" id="WP_210352427.1">
    <property type="nucleotide sequence ID" value="NZ_JAEQMU010000001.1"/>
</dbReference>
<name>A0ABW5L5P5_9SPHI</name>
<proteinExistence type="predicted"/>
<reference evidence="2" key="1">
    <citation type="journal article" date="2019" name="Int. J. Syst. Evol. Microbiol.">
        <title>The Global Catalogue of Microorganisms (GCM) 10K type strain sequencing project: providing services to taxonomists for standard genome sequencing and annotation.</title>
        <authorList>
            <consortium name="The Broad Institute Genomics Platform"/>
            <consortium name="The Broad Institute Genome Sequencing Center for Infectious Disease"/>
            <person name="Wu L."/>
            <person name="Ma J."/>
        </authorList>
    </citation>
    <scope>NUCLEOTIDE SEQUENCE [LARGE SCALE GENOMIC DNA]</scope>
    <source>
        <strain evidence="2">KCTC 52298</strain>
    </source>
</reference>
<evidence type="ECO:0008006" key="3">
    <source>
        <dbReference type="Google" id="ProtNLM"/>
    </source>
</evidence>
<gene>
    <name evidence="1" type="ORF">ACFSQW_19110</name>
</gene>
<accession>A0ABW5L5P5</accession>
<keyword evidence="2" id="KW-1185">Reference proteome</keyword>
<dbReference type="SUPFAM" id="SSF52540">
    <property type="entry name" value="P-loop containing nucleoside triphosphate hydrolases"/>
    <property type="match status" value="1"/>
</dbReference>
<organism evidence="1 2">
    <name type="scientific">Sphingobacterium tabacisoli</name>
    <dbReference type="NCBI Taxonomy" id="2044855"/>
    <lineage>
        <taxon>Bacteria</taxon>
        <taxon>Pseudomonadati</taxon>
        <taxon>Bacteroidota</taxon>
        <taxon>Sphingobacteriia</taxon>
        <taxon>Sphingobacteriales</taxon>
        <taxon>Sphingobacteriaceae</taxon>
        <taxon>Sphingobacterium</taxon>
    </lineage>
</organism>
<sequence>MLSNWIPYKLEVVDQEVSVLWLDLEDRFIAEPFFDETILDNKIYAKNKGRGRLVSQSDIRSLCEWAARIDSSTVTAFIFHVSRCGSTLLSQCLVADQKYVVIPEAPLLDDILHMDEVLLPEGISKERFFKATLTFLGQKRLGQEQLFIKLDSWHIHKYNLLRRWFSDTPFYFLSREPKAIIQSHEKRRGIHMIPGYLSEMANSVQVAERHYRDFSQFTADVLRSFYKGLINIRLQDNHLDHFYDYAWGMMGLLADFDAHVGTQLSTSEAAVTRLNKHSKYPDQVFAELQEEEDSALYEHCLSVYSQYEELI</sequence>
<evidence type="ECO:0000313" key="2">
    <source>
        <dbReference type="Proteomes" id="UP001597440"/>
    </source>
</evidence>
<comment type="caution">
    <text evidence="1">The sequence shown here is derived from an EMBL/GenBank/DDBJ whole genome shotgun (WGS) entry which is preliminary data.</text>
</comment>
<protein>
    <recommendedName>
        <fullName evidence="3">Sulfotransferase family protein</fullName>
    </recommendedName>
</protein>